<comment type="pathway">
    <text evidence="2">Carbohydrate biosynthesis; dTDP-L-rhamnose biosynthesis.</text>
</comment>
<dbReference type="PANTHER" id="PTHR10491">
    <property type="entry name" value="DTDP-4-DEHYDRORHAMNOSE REDUCTASE"/>
    <property type="match status" value="1"/>
</dbReference>
<evidence type="ECO:0000256" key="2">
    <source>
        <dbReference type="RuleBase" id="RU364082"/>
    </source>
</evidence>
<dbReference type="GO" id="GO:0005829">
    <property type="term" value="C:cytosol"/>
    <property type="evidence" value="ECO:0007669"/>
    <property type="project" value="TreeGrafter"/>
</dbReference>
<dbReference type="SUPFAM" id="SSF51735">
    <property type="entry name" value="NAD(P)-binding Rossmann-fold domains"/>
    <property type="match status" value="1"/>
</dbReference>
<dbReference type="InterPro" id="IPR029903">
    <property type="entry name" value="RmlD-like-bd"/>
</dbReference>
<protein>
    <recommendedName>
        <fullName evidence="2">dTDP-4-dehydrorhamnose reductase</fullName>
        <ecNumber evidence="2">1.1.1.133</ecNumber>
    </recommendedName>
</protein>
<dbReference type="GO" id="GO:0019305">
    <property type="term" value="P:dTDP-rhamnose biosynthetic process"/>
    <property type="evidence" value="ECO:0007669"/>
    <property type="project" value="UniProtKB-UniPathway"/>
</dbReference>
<dbReference type="EMBL" id="BALG01000354">
    <property type="protein sequence ID" value="GAC44147.1"/>
    <property type="molecule type" value="Genomic_DNA"/>
</dbReference>
<proteinExistence type="inferred from homology"/>
<dbReference type="InterPro" id="IPR036291">
    <property type="entry name" value="NAD(P)-bd_dom_sf"/>
</dbReference>
<reference evidence="4 5" key="1">
    <citation type="submission" date="2012-10" db="EMBL/GenBank/DDBJ databases">
        <title>Draft Genome Sequence of Paenibacillus popilliae ATCC 14706T.</title>
        <authorList>
            <person name="Iiyama K."/>
            <person name="Mori K."/>
            <person name="Mon H."/>
            <person name="Chieda Y."/>
            <person name="Lee J.M."/>
            <person name="Kusakabe T."/>
            <person name="Tashiro K."/>
            <person name="Asano S."/>
            <person name="Yasunaga-Aoki C."/>
            <person name="Shimizu S."/>
        </authorList>
    </citation>
    <scope>NUCLEOTIDE SEQUENCE [LARGE SCALE GENOMIC DNA]</scope>
    <source>
        <strain evidence="4 5">ATCC 14706</strain>
    </source>
</reference>
<dbReference type="Gene3D" id="3.40.50.720">
    <property type="entry name" value="NAD(P)-binding Rossmann-like Domain"/>
    <property type="match status" value="1"/>
</dbReference>
<accession>M9LD14</accession>
<gene>
    <name evidence="4" type="ORF">PPOP_3550</name>
</gene>
<comment type="similarity">
    <text evidence="1 2">Belongs to the dTDP-4-dehydrorhamnose reductase family.</text>
</comment>
<dbReference type="GO" id="GO:0008831">
    <property type="term" value="F:dTDP-4-dehydrorhamnose reductase activity"/>
    <property type="evidence" value="ECO:0007669"/>
    <property type="project" value="UniProtKB-EC"/>
</dbReference>
<evidence type="ECO:0000256" key="1">
    <source>
        <dbReference type="ARBA" id="ARBA00010944"/>
    </source>
</evidence>
<keyword evidence="2" id="KW-0560">Oxidoreductase</keyword>
<keyword evidence="5" id="KW-1185">Reference proteome</keyword>
<evidence type="ECO:0000313" key="5">
    <source>
        <dbReference type="Proteomes" id="UP000029453"/>
    </source>
</evidence>
<organism evidence="4 5">
    <name type="scientific">Paenibacillus popilliae ATCC 14706</name>
    <dbReference type="NCBI Taxonomy" id="1212764"/>
    <lineage>
        <taxon>Bacteria</taxon>
        <taxon>Bacillati</taxon>
        <taxon>Bacillota</taxon>
        <taxon>Bacilli</taxon>
        <taxon>Bacillales</taxon>
        <taxon>Paenibacillaceae</taxon>
        <taxon>Paenibacillus</taxon>
    </lineage>
</organism>
<name>M9LD14_PAEPP</name>
<sequence length="236" mass="26445">MEALDAILVEKLLESVRPDLIVNCVGLLNDVAGQSELEAYRINGLLPHQLAEWAKREGGRLIHISTDCVFSGTKGNYEELCVPDGTSVYSRTKALGEVQMKPHLTIRTSIIGPEIRASGIGLFQWFMNQKGLVKGYVNVLWNGVTTLELSKFIHHAMEKESQLSGLVHLTAAEVISKYELLQLIQCIFEKWDVTILPDEAVVHNRTLNSTRSDLCYKARGYSKMLEELSDWMGTKP</sequence>
<dbReference type="Pfam" id="PF04321">
    <property type="entry name" value="RmlD_sub_bind"/>
    <property type="match status" value="1"/>
</dbReference>
<evidence type="ECO:0000313" key="4">
    <source>
        <dbReference type="EMBL" id="GAC44147.1"/>
    </source>
</evidence>
<dbReference type="UniPathway" id="UPA00124"/>
<feature type="domain" description="RmlD-like substrate binding" evidence="3">
    <location>
        <begin position="4"/>
        <end position="184"/>
    </location>
</feature>
<comment type="function">
    <text evidence="2">Catalyzes the reduction of dTDP-6-deoxy-L-lyxo-4-hexulose to yield dTDP-L-rhamnose.</text>
</comment>
<evidence type="ECO:0000259" key="3">
    <source>
        <dbReference type="Pfam" id="PF04321"/>
    </source>
</evidence>
<dbReference type="InterPro" id="IPR005913">
    <property type="entry name" value="dTDP_dehydrorham_reduct"/>
</dbReference>
<dbReference type="PANTHER" id="PTHR10491:SF4">
    <property type="entry name" value="METHIONINE ADENOSYLTRANSFERASE 2 SUBUNIT BETA"/>
    <property type="match status" value="1"/>
</dbReference>
<dbReference type="AlphaFoldDB" id="M9LD14"/>
<dbReference type="CDD" id="cd05254">
    <property type="entry name" value="dTDP_HR_like_SDR_e"/>
    <property type="match status" value="1"/>
</dbReference>
<dbReference type="Proteomes" id="UP000029453">
    <property type="component" value="Unassembled WGS sequence"/>
</dbReference>
<dbReference type="EC" id="1.1.1.133" evidence="2"/>
<keyword evidence="2" id="KW-0521">NADP</keyword>
<comment type="caution">
    <text evidence="4">The sequence shown here is derived from an EMBL/GenBank/DDBJ whole genome shotgun (WGS) entry which is preliminary data.</text>
</comment>